<dbReference type="SMART" id="SM00382">
    <property type="entry name" value="AAA"/>
    <property type="match status" value="1"/>
</dbReference>
<dbReference type="Gene3D" id="1.20.1560.10">
    <property type="entry name" value="ABC transporter type 1, transmembrane domain"/>
    <property type="match status" value="1"/>
</dbReference>
<dbReference type="SUPFAM" id="SSF52540">
    <property type="entry name" value="P-loop containing nucleoside triphosphate hydrolases"/>
    <property type="match status" value="1"/>
</dbReference>
<dbReference type="InterPro" id="IPR039421">
    <property type="entry name" value="Type_1_exporter"/>
</dbReference>
<dbReference type="PROSITE" id="PS51257">
    <property type="entry name" value="PROKAR_LIPOPROTEIN"/>
    <property type="match status" value="1"/>
</dbReference>
<sequence length="590" mass="62401">MRSLLRLRPYVRPVRLRLLLAALLATAASCLGLLMPLVLKWMADGPLTGGDPSGVWWGGLALLLLGVAEAAIFGVRRRLVARPLADVEASMREALYHHVQRLPISFHDRWSSGQLLSRATSDLGLIHAFLVLPLTFLVVNATTILVGCLILLSQQWTLGLVLLAPAVPLMVVSSLFEARYALASRRAQDHGGNLTTVIEESVMGIRVIKGFGRHESQAYAFWELARRVRGAELHKARLLAGVSALFVALPEIAVGATLVLGAHQVADGTLSPGTLLAFLATALVLRPVVESTGSLLALSHEAATAANRYLDVMALPLLPELKPTPSRRPTTGPGPAELALENVEFRYPEAPPDAPAVLRGVDLRIAPGETLALVGATGSGKTTLAGLVPRLYEPTGGRITVDGQDIADMPRAELRGRIAVAFEDPALFSATIAENVAMGAETATDADVARALRVAQADDFVRLLPDGADTMVGEQGLTLSGGQRQRLALARAVVGRPRLLVLDDPLSALDIHTEAAVEAALREVLGTTTALIVAHRPSTVLLADRVALLSQGRIAAVGTHQELLTTNAEYAWLMSGLEPAAGPGEGGKTS</sequence>
<protein>
    <submittedName>
        <fullName evidence="10">ABC transporter ATP-binding protein</fullName>
    </submittedName>
</protein>
<dbReference type="InterPro" id="IPR003593">
    <property type="entry name" value="AAA+_ATPase"/>
</dbReference>
<feature type="transmembrane region" description="Helical" evidence="7">
    <location>
        <begin position="158"/>
        <end position="176"/>
    </location>
</feature>
<keyword evidence="11" id="KW-1185">Reference proteome</keyword>
<dbReference type="PROSITE" id="PS00211">
    <property type="entry name" value="ABC_TRANSPORTER_1"/>
    <property type="match status" value="1"/>
</dbReference>
<accession>A0ABU2N1W0</accession>
<dbReference type="CDD" id="cd18543">
    <property type="entry name" value="ABC_6TM_Rv0194_D1_like"/>
    <property type="match status" value="1"/>
</dbReference>
<dbReference type="Pfam" id="PF00005">
    <property type="entry name" value="ABC_tran"/>
    <property type="match status" value="1"/>
</dbReference>
<dbReference type="EMBL" id="JAVREL010000035">
    <property type="protein sequence ID" value="MDT0347592.1"/>
    <property type="molecule type" value="Genomic_DNA"/>
</dbReference>
<evidence type="ECO:0000256" key="1">
    <source>
        <dbReference type="ARBA" id="ARBA00004651"/>
    </source>
</evidence>
<evidence type="ECO:0000256" key="2">
    <source>
        <dbReference type="ARBA" id="ARBA00022692"/>
    </source>
</evidence>
<dbReference type="PANTHER" id="PTHR43394:SF1">
    <property type="entry name" value="ATP-BINDING CASSETTE SUB-FAMILY B MEMBER 10, MITOCHONDRIAL"/>
    <property type="match status" value="1"/>
</dbReference>
<dbReference type="Gene3D" id="3.40.50.300">
    <property type="entry name" value="P-loop containing nucleotide triphosphate hydrolases"/>
    <property type="match status" value="1"/>
</dbReference>
<keyword evidence="3" id="KW-0547">Nucleotide-binding</keyword>
<evidence type="ECO:0000313" key="10">
    <source>
        <dbReference type="EMBL" id="MDT0347592.1"/>
    </source>
</evidence>
<dbReference type="RefSeq" id="WP_311708718.1">
    <property type="nucleotide sequence ID" value="NZ_JAVREL010000035.1"/>
</dbReference>
<evidence type="ECO:0000256" key="7">
    <source>
        <dbReference type="SAM" id="Phobius"/>
    </source>
</evidence>
<organism evidence="10 11">
    <name type="scientific">Streptomyces litchfieldiae</name>
    <dbReference type="NCBI Taxonomy" id="3075543"/>
    <lineage>
        <taxon>Bacteria</taxon>
        <taxon>Bacillati</taxon>
        <taxon>Actinomycetota</taxon>
        <taxon>Actinomycetes</taxon>
        <taxon>Kitasatosporales</taxon>
        <taxon>Streptomycetaceae</taxon>
        <taxon>Streptomyces</taxon>
    </lineage>
</organism>
<proteinExistence type="predicted"/>
<evidence type="ECO:0000256" key="6">
    <source>
        <dbReference type="ARBA" id="ARBA00023136"/>
    </source>
</evidence>
<dbReference type="SUPFAM" id="SSF90123">
    <property type="entry name" value="ABC transporter transmembrane region"/>
    <property type="match status" value="1"/>
</dbReference>
<comment type="subcellular location">
    <subcellularLocation>
        <location evidence="1">Cell membrane</location>
        <topology evidence="1">Multi-pass membrane protein</topology>
    </subcellularLocation>
</comment>
<dbReference type="GO" id="GO:0005524">
    <property type="term" value="F:ATP binding"/>
    <property type="evidence" value="ECO:0007669"/>
    <property type="project" value="UniProtKB-KW"/>
</dbReference>
<evidence type="ECO:0000256" key="3">
    <source>
        <dbReference type="ARBA" id="ARBA00022741"/>
    </source>
</evidence>
<dbReference type="Proteomes" id="UP001183246">
    <property type="component" value="Unassembled WGS sequence"/>
</dbReference>
<feature type="transmembrane region" description="Helical" evidence="7">
    <location>
        <begin position="125"/>
        <end position="152"/>
    </location>
</feature>
<evidence type="ECO:0000256" key="4">
    <source>
        <dbReference type="ARBA" id="ARBA00022840"/>
    </source>
</evidence>
<dbReference type="InterPro" id="IPR036640">
    <property type="entry name" value="ABC1_TM_sf"/>
</dbReference>
<keyword evidence="5 7" id="KW-1133">Transmembrane helix</keyword>
<comment type="caution">
    <text evidence="10">The sequence shown here is derived from an EMBL/GenBank/DDBJ whole genome shotgun (WGS) entry which is preliminary data.</text>
</comment>
<dbReference type="Pfam" id="PF00664">
    <property type="entry name" value="ABC_membrane"/>
    <property type="match status" value="1"/>
</dbReference>
<dbReference type="InterPro" id="IPR017871">
    <property type="entry name" value="ABC_transporter-like_CS"/>
</dbReference>
<feature type="domain" description="ABC transporter" evidence="8">
    <location>
        <begin position="338"/>
        <end position="576"/>
    </location>
</feature>
<evidence type="ECO:0000259" key="9">
    <source>
        <dbReference type="PROSITE" id="PS50929"/>
    </source>
</evidence>
<gene>
    <name evidence="10" type="ORF">RM590_34245</name>
</gene>
<dbReference type="PANTHER" id="PTHR43394">
    <property type="entry name" value="ATP-DEPENDENT PERMEASE MDL1, MITOCHONDRIAL"/>
    <property type="match status" value="1"/>
</dbReference>
<dbReference type="PROSITE" id="PS50893">
    <property type="entry name" value="ABC_TRANSPORTER_2"/>
    <property type="match status" value="1"/>
</dbReference>
<name>A0ABU2N1W0_9ACTN</name>
<reference evidence="11" key="1">
    <citation type="submission" date="2023-07" db="EMBL/GenBank/DDBJ databases">
        <title>30 novel species of actinomycetes from the DSMZ collection.</title>
        <authorList>
            <person name="Nouioui I."/>
        </authorList>
    </citation>
    <scope>NUCLEOTIDE SEQUENCE [LARGE SCALE GENOMIC DNA]</scope>
    <source>
        <strain evidence="11">DSM 44938</strain>
    </source>
</reference>
<dbReference type="PROSITE" id="PS50929">
    <property type="entry name" value="ABC_TM1F"/>
    <property type="match status" value="1"/>
</dbReference>
<feature type="transmembrane region" description="Helical" evidence="7">
    <location>
        <begin position="236"/>
        <end position="263"/>
    </location>
</feature>
<evidence type="ECO:0000256" key="5">
    <source>
        <dbReference type="ARBA" id="ARBA00022989"/>
    </source>
</evidence>
<keyword evidence="6 7" id="KW-0472">Membrane</keyword>
<dbReference type="InterPro" id="IPR027417">
    <property type="entry name" value="P-loop_NTPase"/>
</dbReference>
<dbReference type="InterPro" id="IPR003439">
    <property type="entry name" value="ABC_transporter-like_ATP-bd"/>
</dbReference>
<dbReference type="InterPro" id="IPR011527">
    <property type="entry name" value="ABC1_TM_dom"/>
</dbReference>
<evidence type="ECO:0000313" key="11">
    <source>
        <dbReference type="Proteomes" id="UP001183246"/>
    </source>
</evidence>
<feature type="domain" description="ABC transmembrane type-1" evidence="9">
    <location>
        <begin position="19"/>
        <end position="297"/>
    </location>
</feature>
<evidence type="ECO:0000259" key="8">
    <source>
        <dbReference type="PROSITE" id="PS50893"/>
    </source>
</evidence>
<keyword evidence="2 7" id="KW-0812">Transmembrane</keyword>
<feature type="transmembrane region" description="Helical" evidence="7">
    <location>
        <begin position="54"/>
        <end position="75"/>
    </location>
</feature>
<keyword evidence="4 10" id="KW-0067">ATP-binding</keyword>